<keyword evidence="3" id="KW-1185">Reference proteome</keyword>
<feature type="transmembrane region" description="Helical" evidence="1">
    <location>
        <begin position="272"/>
        <end position="294"/>
    </location>
</feature>
<accession>A0A9P8XXQ7</accession>
<keyword evidence="1" id="KW-1133">Transmembrane helix</keyword>
<dbReference type="AlphaFoldDB" id="A0A9P8XXQ7"/>
<evidence type="ECO:0000256" key="1">
    <source>
        <dbReference type="SAM" id="Phobius"/>
    </source>
</evidence>
<organism evidence="2 3">
    <name type="scientific">Microdochium trichocladiopsis</name>
    <dbReference type="NCBI Taxonomy" id="1682393"/>
    <lineage>
        <taxon>Eukaryota</taxon>
        <taxon>Fungi</taxon>
        <taxon>Dikarya</taxon>
        <taxon>Ascomycota</taxon>
        <taxon>Pezizomycotina</taxon>
        <taxon>Sordariomycetes</taxon>
        <taxon>Xylariomycetidae</taxon>
        <taxon>Xylariales</taxon>
        <taxon>Microdochiaceae</taxon>
        <taxon>Microdochium</taxon>
    </lineage>
</organism>
<comment type="caution">
    <text evidence="2">The sequence shown here is derived from an EMBL/GenBank/DDBJ whole genome shotgun (WGS) entry which is preliminary data.</text>
</comment>
<proteinExistence type="predicted"/>
<keyword evidence="1" id="KW-0472">Membrane</keyword>
<sequence>MTVVTLTLAQYDRKWRGKPFRFWRPVRESLKGDRSEPELGMPLIPSEEMFGPERTARYTIEYAGGRTLLQTPLQILVREVKHAPGDPASRKFAPSNPDQAKMMIKDHYKMHKEAWAKEFNPASKAILAALEDERYREHKRALSELLELMVRIAHTAGRPSFEISRIPGDTPVPDAELQYVAYEDDVIQQAQIITHVNSLLVADKSHVSLIPIIQDPSPEMQDLAKLIYNGLKAVVELFWTNGEENPSITESNVHGSSISVVAAGDVLCRIKLAAAFAASSGAIPTPLLVLVLWLSCF</sequence>
<dbReference type="Proteomes" id="UP000756346">
    <property type="component" value="Unassembled WGS sequence"/>
</dbReference>
<dbReference type="GeneID" id="70188953"/>
<dbReference type="EMBL" id="JAGTJQ010000009">
    <property type="protein sequence ID" value="KAH7025199.1"/>
    <property type="molecule type" value="Genomic_DNA"/>
</dbReference>
<keyword evidence="1" id="KW-0812">Transmembrane</keyword>
<evidence type="ECO:0000313" key="2">
    <source>
        <dbReference type="EMBL" id="KAH7025199.1"/>
    </source>
</evidence>
<protein>
    <submittedName>
        <fullName evidence="2">Uncharacterized protein</fullName>
    </submittedName>
</protein>
<evidence type="ECO:0000313" key="3">
    <source>
        <dbReference type="Proteomes" id="UP000756346"/>
    </source>
</evidence>
<name>A0A9P8XXQ7_9PEZI</name>
<gene>
    <name evidence="2" type="ORF">B0I36DRAFT_367075</name>
</gene>
<reference evidence="2" key="1">
    <citation type="journal article" date="2021" name="Nat. Commun.">
        <title>Genetic determinants of endophytism in the Arabidopsis root mycobiome.</title>
        <authorList>
            <person name="Mesny F."/>
            <person name="Miyauchi S."/>
            <person name="Thiergart T."/>
            <person name="Pickel B."/>
            <person name="Atanasova L."/>
            <person name="Karlsson M."/>
            <person name="Huettel B."/>
            <person name="Barry K.W."/>
            <person name="Haridas S."/>
            <person name="Chen C."/>
            <person name="Bauer D."/>
            <person name="Andreopoulos W."/>
            <person name="Pangilinan J."/>
            <person name="LaButti K."/>
            <person name="Riley R."/>
            <person name="Lipzen A."/>
            <person name="Clum A."/>
            <person name="Drula E."/>
            <person name="Henrissat B."/>
            <person name="Kohler A."/>
            <person name="Grigoriev I.V."/>
            <person name="Martin F.M."/>
            <person name="Hacquard S."/>
        </authorList>
    </citation>
    <scope>NUCLEOTIDE SEQUENCE</scope>
    <source>
        <strain evidence="2">MPI-CAGE-CH-0230</strain>
    </source>
</reference>
<dbReference type="RefSeq" id="XP_046008747.1">
    <property type="nucleotide sequence ID" value="XM_046159407.1"/>
</dbReference>